<keyword evidence="1" id="KW-0472">Membrane</keyword>
<dbReference type="AlphaFoldDB" id="A0A0F9LW39"/>
<gene>
    <name evidence="2" type="ORF">LCGC14_1149100</name>
</gene>
<feature type="transmembrane region" description="Helical" evidence="1">
    <location>
        <begin position="161"/>
        <end position="179"/>
    </location>
</feature>
<accession>A0A0F9LW39</accession>
<dbReference type="EMBL" id="LAZR01005511">
    <property type="protein sequence ID" value="KKM99319.1"/>
    <property type="molecule type" value="Genomic_DNA"/>
</dbReference>
<feature type="transmembrane region" description="Helical" evidence="1">
    <location>
        <begin position="44"/>
        <end position="63"/>
    </location>
</feature>
<name>A0A0F9LW39_9ZZZZ</name>
<comment type="caution">
    <text evidence="2">The sequence shown here is derived from an EMBL/GenBank/DDBJ whole genome shotgun (WGS) entry which is preliminary data.</text>
</comment>
<reference evidence="2" key="1">
    <citation type="journal article" date="2015" name="Nature">
        <title>Complex archaea that bridge the gap between prokaryotes and eukaryotes.</title>
        <authorList>
            <person name="Spang A."/>
            <person name="Saw J.H."/>
            <person name="Jorgensen S.L."/>
            <person name="Zaremba-Niedzwiedzka K."/>
            <person name="Martijn J."/>
            <person name="Lind A.E."/>
            <person name="van Eijk R."/>
            <person name="Schleper C."/>
            <person name="Guy L."/>
            <person name="Ettema T.J."/>
        </authorList>
    </citation>
    <scope>NUCLEOTIDE SEQUENCE</scope>
</reference>
<sequence length="180" mass="20666">MSTFKIDKSDWKSIPLESIRFILAEGKDYLDYTINESNKITNRAYSIVLLLFAILSGIVAYTFNKMVLGGFEKIVILNFCLIFALLFILIQLGILVFPRALMVKGRTPKKLALPKFLNNPKLNDEENYLSFIIQDVEVVQEKIDFNLKKNKSRQGKLKNNMMAVAVLFPLYLIIAFFTTL</sequence>
<keyword evidence="1" id="KW-1133">Transmembrane helix</keyword>
<protein>
    <submittedName>
        <fullName evidence="2">Uncharacterized protein</fullName>
    </submittedName>
</protein>
<evidence type="ECO:0000256" key="1">
    <source>
        <dbReference type="SAM" id="Phobius"/>
    </source>
</evidence>
<proteinExistence type="predicted"/>
<keyword evidence="1" id="KW-0812">Transmembrane</keyword>
<evidence type="ECO:0000313" key="2">
    <source>
        <dbReference type="EMBL" id="KKM99319.1"/>
    </source>
</evidence>
<organism evidence="2">
    <name type="scientific">marine sediment metagenome</name>
    <dbReference type="NCBI Taxonomy" id="412755"/>
    <lineage>
        <taxon>unclassified sequences</taxon>
        <taxon>metagenomes</taxon>
        <taxon>ecological metagenomes</taxon>
    </lineage>
</organism>
<feature type="transmembrane region" description="Helical" evidence="1">
    <location>
        <begin position="75"/>
        <end position="97"/>
    </location>
</feature>